<gene>
    <name evidence="3" type="ORF">TTHERM_000069559</name>
</gene>
<evidence type="ECO:0000313" key="4">
    <source>
        <dbReference type="Proteomes" id="UP000009168"/>
    </source>
</evidence>
<dbReference type="GeneID" id="24437088"/>
<sequence length="874" mass="101716">MIDQGQKPMIDQNHFQNQINTFNQIEDSEDSQYANSVAFDKTNCPQIANNLQAKHFDRVMANLQINHNQEDSYNEKLSISHNPDMLDQDLTQNNLVSFYLNKNKKNQSIILSQEQLNQQQNQDTFRVDQSQEKIKSLGNLEQHIDKYIDKKQSTNKENDQKIDQDETQGSSKINGICSPNFTPLNSPTLCNEKSLLSQSMQNGLFSPLNMKGDIESFIVSQNQDQIIMNSEKQRNSFKFNGKRASFFKKNQYDNNNDDNQKSFQNLNVKPLDQIQENGQKNHKKHTRQQEFVLRRLISNKNNFDQNELDAQRSQSCYSAVSSFRSISNVLIQNIIGKTNTIFSVAMQIFSVIYITFFALMSLIIGIIILLNLQSFSDDVKKVQEQSGFLPLIANQTLNSFSRFQMENFIIQDDPQQTLYSSLIESCEAVKQLFLQEFNDRFQTTTSTYLNNQDTYYKTVTYLNNQQTFETIDFIDMQFKVLQSSQAICGSVGKQKLLILVLIGRMSLLEADIEIEKLRVFQDALQDINQKWMNFDFVENMLFSQNKNEEEESNQQQQYQQNKQKTSKNKQTHIQNTLNLRQSQRKIISLVKNTSFNYIRGMIIIGFICLSGCVMIIANTFETADQFSFALFMSDYLSISPILNQNDPHFPQATQQIYGNPDMYQQFSQYLTNSKQFFYNILNEIDQQKQISQTYKSQIINLLQQDVCNSVGYKYDRMCIQNASPTIRQILRQGGIALFTDIFQLFSSNDSLFKFKQGDLFDIAKQNHVNQYVHSSYHLEYITHGFDIAANCFELLKQYMKEGFQDYIASFIKIGYIYLACLCLPFIVFWIILSIKIQKRVKQSIVNISFGLTLIPYEKLQEENTIIFLKKIEKY</sequence>
<feature type="transmembrane region" description="Helical" evidence="2">
    <location>
        <begin position="597"/>
        <end position="617"/>
    </location>
</feature>
<feature type="region of interest" description="Disordered" evidence="1">
    <location>
        <begin position="150"/>
        <end position="174"/>
    </location>
</feature>
<accession>W7XAR4</accession>
<reference evidence="4" key="1">
    <citation type="journal article" date="2006" name="PLoS Biol.">
        <title>Macronuclear genome sequence of the ciliate Tetrahymena thermophila, a model eukaryote.</title>
        <authorList>
            <person name="Eisen J.A."/>
            <person name="Coyne R.S."/>
            <person name="Wu M."/>
            <person name="Wu D."/>
            <person name="Thiagarajan M."/>
            <person name="Wortman J.R."/>
            <person name="Badger J.H."/>
            <person name="Ren Q."/>
            <person name="Amedeo P."/>
            <person name="Jones K.M."/>
            <person name="Tallon L.J."/>
            <person name="Delcher A.L."/>
            <person name="Salzberg S.L."/>
            <person name="Silva J.C."/>
            <person name="Haas B.J."/>
            <person name="Majoros W.H."/>
            <person name="Farzad M."/>
            <person name="Carlton J.M."/>
            <person name="Smith R.K. Jr."/>
            <person name="Garg J."/>
            <person name="Pearlman R.E."/>
            <person name="Karrer K.M."/>
            <person name="Sun L."/>
            <person name="Manning G."/>
            <person name="Elde N.C."/>
            <person name="Turkewitz A.P."/>
            <person name="Asai D.J."/>
            <person name="Wilkes D.E."/>
            <person name="Wang Y."/>
            <person name="Cai H."/>
            <person name="Collins K."/>
            <person name="Stewart B.A."/>
            <person name="Lee S.R."/>
            <person name="Wilamowska K."/>
            <person name="Weinberg Z."/>
            <person name="Ruzzo W.L."/>
            <person name="Wloga D."/>
            <person name="Gaertig J."/>
            <person name="Frankel J."/>
            <person name="Tsao C.-C."/>
            <person name="Gorovsky M.A."/>
            <person name="Keeling P.J."/>
            <person name="Waller R.F."/>
            <person name="Patron N.J."/>
            <person name="Cherry J.M."/>
            <person name="Stover N.A."/>
            <person name="Krieger C.J."/>
            <person name="del Toro C."/>
            <person name="Ryder H.F."/>
            <person name="Williamson S.C."/>
            <person name="Barbeau R.A."/>
            <person name="Hamilton E.P."/>
            <person name="Orias E."/>
        </authorList>
    </citation>
    <scope>NUCLEOTIDE SEQUENCE [LARGE SCALE GENOMIC DNA]</scope>
    <source>
        <strain evidence="4">SB210</strain>
    </source>
</reference>
<organism evidence="3 4">
    <name type="scientific">Tetrahymena thermophila (strain SB210)</name>
    <dbReference type="NCBI Taxonomy" id="312017"/>
    <lineage>
        <taxon>Eukaryota</taxon>
        <taxon>Sar</taxon>
        <taxon>Alveolata</taxon>
        <taxon>Ciliophora</taxon>
        <taxon>Intramacronucleata</taxon>
        <taxon>Oligohymenophorea</taxon>
        <taxon>Hymenostomatida</taxon>
        <taxon>Tetrahymenina</taxon>
        <taxon>Tetrahymenidae</taxon>
        <taxon>Tetrahymena</taxon>
    </lineage>
</organism>
<keyword evidence="4" id="KW-1185">Reference proteome</keyword>
<dbReference type="AlphaFoldDB" id="W7XAR4"/>
<dbReference type="KEGG" id="tet:TTHERM_000069559"/>
<keyword evidence="2" id="KW-1133">Transmembrane helix</keyword>
<dbReference type="EMBL" id="GG662853">
    <property type="protein sequence ID" value="EWS76455.1"/>
    <property type="molecule type" value="Genomic_DNA"/>
</dbReference>
<dbReference type="RefSeq" id="XP_012651010.1">
    <property type="nucleotide sequence ID" value="XM_012795556.1"/>
</dbReference>
<evidence type="ECO:0000256" key="1">
    <source>
        <dbReference type="SAM" id="MobiDB-lite"/>
    </source>
</evidence>
<protein>
    <submittedName>
        <fullName evidence="3">Transmembrane protein, putative</fullName>
    </submittedName>
</protein>
<feature type="region of interest" description="Disordered" evidence="1">
    <location>
        <begin position="548"/>
        <end position="574"/>
    </location>
</feature>
<name>W7XAR4_TETTS</name>
<feature type="compositionally biased region" description="Basic and acidic residues" evidence="1">
    <location>
        <begin position="150"/>
        <end position="164"/>
    </location>
</feature>
<proteinExistence type="predicted"/>
<dbReference type="Proteomes" id="UP000009168">
    <property type="component" value="Unassembled WGS sequence"/>
</dbReference>
<feature type="transmembrane region" description="Helical" evidence="2">
    <location>
        <begin position="814"/>
        <end position="834"/>
    </location>
</feature>
<keyword evidence="2" id="KW-0472">Membrane</keyword>
<feature type="transmembrane region" description="Helical" evidence="2">
    <location>
        <begin position="348"/>
        <end position="372"/>
    </location>
</feature>
<feature type="compositionally biased region" description="Low complexity" evidence="1">
    <location>
        <begin position="553"/>
        <end position="563"/>
    </location>
</feature>
<keyword evidence="2 3" id="KW-0812">Transmembrane</keyword>
<evidence type="ECO:0000256" key="2">
    <source>
        <dbReference type="SAM" id="Phobius"/>
    </source>
</evidence>
<evidence type="ECO:0000313" key="3">
    <source>
        <dbReference type="EMBL" id="EWS76455.1"/>
    </source>
</evidence>
<dbReference type="InParanoid" id="W7XAR4"/>